<evidence type="ECO:0000256" key="1">
    <source>
        <dbReference type="ARBA" id="ARBA00022679"/>
    </source>
</evidence>
<dbReference type="AlphaFoldDB" id="A0A4R7HXV0"/>
<evidence type="ECO:0000259" key="3">
    <source>
        <dbReference type="PROSITE" id="PS51186"/>
    </source>
</evidence>
<keyword evidence="1 4" id="KW-0808">Transferase</keyword>
<dbReference type="Gene3D" id="3.40.630.30">
    <property type="match status" value="1"/>
</dbReference>
<dbReference type="CDD" id="cd04301">
    <property type="entry name" value="NAT_SF"/>
    <property type="match status" value="1"/>
</dbReference>
<dbReference type="InterPro" id="IPR016181">
    <property type="entry name" value="Acyl_CoA_acyltransferase"/>
</dbReference>
<name>A0A4R7HXV0_9ACTN</name>
<proteinExistence type="predicted"/>
<dbReference type="PROSITE" id="PS51186">
    <property type="entry name" value="GNAT"/>
    <property type="match status" value="1"/>
</dbReference>
<dbReference type="PANTHER" id="PTHR43072:SF23">
    <property type="entry name" value="UPF0039 PROTEIN C11D3.02C"/>
    <property type="match status" value="1"/>
</dbReference>
<keyword evidence="5" id="KW-1185">Reference proteome</keyword>
<evidence type="ECO:0000256" key="2">
    <source>
        <dbReference type="ARBA" id="ARBA00023315"/>
    </source>
</evidence>
<feature type="domain" description="N-acetyltransferase" evidence="3">
    <location>
        <begin position="8"/>
        <end position="170"/>
    </location>
</feature>
<dbReference type="InterPro" id="IPR000182">
    <property type="entry name" value="GNAT_dom"/>
</dbReference>
<accession>A0A4R7HXV0</accession>
<dbReference type="Proteomes" id="UP000294558">
    <property type="component" value="Unassembled WGS sequence"/>
</dbReference>
<protein>
    <submittedName>
        <fullName evidence="4">Phosphinothricin acetyltransferase</fullName>
    </submittedName>
</protein>
<dbReference type="EMBL" id="SOAU01000001">
    <property type="protein sequence ID" value="TDT15299.1"/>
    <property type="molecule type" value="Genomic_DNA"/>
</dbReference>
<keyword evidence="2" id="KW-0012">Acyltransferase</keyword>
<sequence>MPTPDRPIVVRAATLADAGAIVEIYNAEVTGSTATFDLVERTLDDQRRWLAERSGAFAAVVAVDTATKQVVGFASLSPYKERAAYRTTVENSVYVHRDQHRRGIARLLMEYLIERARESGFHSIIARIEASGEASRALHESVGFELVGVEREVGRKFNRWLSVAVMQLML</sequence>
<dbReference type="SUPFAM" id="SSF55729">
    <property type="entry name" value="Acyl-CoA N-acyltransferases (Nat)"/>
    <property type="match status" value="1"/>
</dbReference>
<reference evidence="4 5" key="1">
    <citation type="submission" date="2019-03" db="EMBL/GenBank/DDBJ databases">
        <title>Sequencing the genomes of 1000 actinobacteria strains.</title>
        <authorList>
            <person name="Klenk H.-P."/>
        </authorList>
    </citation>
    <scope>NUCLEOTIDE SEQUENCE [LARGE SCALE GENOMIC DNA]</scope>
    <source>
        <strain evidence="4 5">DSM 18936</strain>
    </source>
</reference>
<dbReference type="RefSeq" id="WP_208293959.1">
    <property type="nucleotide sequence ID" value="NZ_SOAU01000001.1"/>
</dbReference>
<evidence type="ECO:0000313" key="4">
    <source>
        <dbReference type="EMBL" id="TDT15299.1"/>
    </source>
</evidence>
<gene>
    <name evidence="4" type="ORF">BDK89_0866</name>
</gene>
<dbReference type="Pfam" id="PF13420">
    <property type="entry name" value="Acetyltransf_4"/>
    <property type="match status" value="1"/>
</dbReference>
<evidence type="ECO:0000313" key="5">
    <source>
        <dbReference type="Proteomes" id="UP000294558"/>
    </source>
</evidence>
<dbReference type="GO" id="GO:0016747">
    <property type="term" value="F:acyltransferase activity, transferring groups other than amino-acyl groups"/>
    <property type="evidence" value="ECO:0007669"/>
    <property type="project" value="InterPro"/>
</dbReference>
<organism evidence="4 5">
    <name type="scientific">Ilumatobacter fluminis</name>
    <dbReference type="NCBI Taxonomy" id="467091"/>
    <lineage>
        <taxon>Bacteria</taxon>
        <taxon>Bacillati</taxon>
        <taxon>Actinomycetota</taxon>
        <taxon>Acidimicrobiia</taxon>
        <taxon>Acidimicrobiales</taxon>
        <taxon>Ilumatobacteraceae</taxon>
        <taxon>Ilumatobacter</taxon>
    </lineage>
</organism>
<dbReference type="PANTHER" id="PTHR43072">
    <property type="entry name" value="N-ACETYLTRANSFERASE"/>
    <property type="match status" value="1"/>
</dbReference>
<comment type="caution">
    <text evidence="4">The sequence shown here is derived from an EMBL/GenBank/DDBJ whole genome shotgun (WGS) entry which is preliminary data.</text>
</comment>